<evidence type="ECO:0000256" key="4">
    <source>
        <dbReference type="ARBA" id="ARBA00023134"/>
    </source>
</evidence>
<dbReference type="InterPro" id="IPR045063">
    <property type="entry name" value="Dynamin_N"/>
</dbReference>
<dbReference type="PANTHER" id="PTHR10465">
    <property type="entry name" value="TRANSMEMBRANE GTPASE FZO1"/>
    <property type="match status" value="1"/>
</dbReference>
<comment type="subcellular location">
    <subcellularLocation>
        <location evidence="1">Membrane</location>
    </subcellularLocation>
</comment>
<keyword evidence="2" id="KW-0547">Nucleotide-binding</keyword>
<evidence type="ECO:0000313" key="9">
    <source>
        <dbReference type="Proteomes" id="UP000265816"/>
    </source>
</evidence>
<dbReference type="AlphaFoldDB" id="A0A398B8F5"/>
<dbReference type="Proteomes" id="UP000265816">
    <property type="component" value="Unassembled WGS sequence"/>
</dbReference>
<dbReference type="Pfam" id="PF00350">
    <property type="entry name" value="Dynamin_N"/>
    <property type="match status" value="2"/>
</dbReference>
<evidence type="ECO:0000256" key="6">
    <source>
        <dbReference type="SAM" id="Coils"/>
    </source>
</evidence>
<dbReference type="InterPro" id="IPR027094">
    <property type="entry name" value="Mitofusin_fam"/>
</dbReference>
<comment type="caution">
    <text evidence="8">The sequence shown here is derived from an EMBL/GenBank/DDBJ whole genome shotgun (WGS) entry which is preliminary data.</text>
</comment>
<evidence type="ECO:0000256" key="1">
    <source>
        <dbReference type="ARBA" id="ARBA00004370"/>
    </source>
</evidence>
<feature type="coiled-coil region" evidence="6">
    <location>
        <begin position="470"/>
        <end position="529"/>
    </location>
</feature>
<feature type="domain" description="Dynamin N-terminal" evidence="7">
    <location>
        <begin position="641"/>
        <end position="861"/>
    </location>
</feature>
<keyword evidence="5" id="KW-0472">Membrane</keyword>
<keyword evidence="9" id="KW-1185">Reference proteome</keyword>
<dbReference type="RefSeq" id="WP_119113458.1">
    <property type="nucleotide sequence ID" value="NZ_CBCSEO010000010.1"/>
</dbReference>
<evidence type="ECO:0000256" key="2">
    <source>
        <dbReference type="ARBA" id="ARBA00022741"/>
    </source>
</evidence>
<keyword evidence="4" id="KW-0342">GTP-binding</keyword>
<dbReference type="GO" id="GO:0016020">
    <property type="term" value="C:membrane"/>
    <property type="evidence" value="ECO:0007669"/>
    <property type="project" value="UniProtKB-SubCell"/>
</dbReference>
<evidence type="ECO:0000313" key="8">
    <source>
        <dbReference type="EMBL" id="RID84190.1"/>
    </source>
</evidence>
<dbReference type="Gene3D" id="3.40.50.300">
    <property type="entry name" value="P-loop containing nucleotide triphosphate hydrolases"/>
    <property type="match status" value="2"/>
</dbReference>
<feature type="coiled-coil region" evidence="6">
    <location>
        <begin position="945"/>
        <end position="986"/>
    </location>
</feature>
<evidence type="ECO:0000256" key="5">
    <source>
        <dbReference type="ARBA" id="ARBA00023136"/>
    </source>
</evidence>
<protein>
    <submittedName>
        <fullName evidence="8">Dynamin family protein</fullName>
    </submittedName>
</protein>
<proteinExistence type="predicted"/>
<evidence type="ECO:0000259" key="7">
    <source>
        <dbReference type="Pfam" id="PF00350"/>
    </source>
</evidence>
<name>A0A398B8F5_9BACI</name>
<organism evidence="8 9">
    <name type="scientific">Mesobacillus zeae</name>
    <dbReference type="NCBI Taxonomy" id="1917180"/>
    <lineage>
        <taxon>Bacteria</taxon>
        <taxon>Bacillati</taxon>
        <taxon>Bacillota</taxon>
        <taxon>Bacilli</taxon>
        <taxon>Bacillales</taxon>
        <taxon>Bacillaceae</taxon>
        <taxon>Mesobacillus</taxon>
    </lineage>
</organism>
<dbReference type="OrthoDB" id="5477114at2"/>
<dbReference type="SUPFAM" id="SSF52540">
    <property type="entry name" value="P-loop containing nucleoside triphosphate hydrolases"/>
    <property type="match status" value="2"/>
</dbReference>
<dbReference type="CDD" id="cd09912">
    <property type="entry name" value="DLP_2"/>
    <property type="match status" value="2"/>
</dbReference>
<dbReference type="PANTHER" id="PTHR10465:SF0">
    <property type="entry name" value="SARCALUMENIN"/>
    <property type="match status" value="1"/>
</dbReference>
<accession>A0A398B8F5</accession>
<dbReference type="InterPro" id="IPR027417">
    <property type="entry name" value="P-loop_NTPase"/>
</dbReference>
<reference evidence="8 9" key="1">
    <citation type="submission" date="2018-08" db="EMBL/GenBank/DDBJ databases">
        <title>Bacillus jemisoniae sp. nov., Bacillus chryseoplanitiae sp. nov., Bacillus resnikiae sp. nov., and Bacillus frankliniae sp. nov., isolated from Viking spacecraft and associated surfaces.</title>
        <authorList>
            <person name="Seuylemezian A."/>
            <person name="Vaishampayan P."/>
        </authorList>
    </citation>
    <scope>NUCLEOTIDE SEQUENCE [LARGE SCALE GENOMIC DNA]</scope>
    <source>
        <strain evidence="8 9">JJ-247</strain>
    </source>
</reference>
<dbReference type="GO" id="GO:0003924">
    <property type="term" value="F:GTPase activity"/>
    <property type="evidence" value="ECO:0007669"/>
    <property type="project" value="InterPro"/>
</dbReference>
<feature type="domain" description="Dynamin N-terminal" evidence="7">
    <location>
        <begin position="49"/>
        <end position="203"/>
    </location>
</feature>
<keyword evidence="6" id="KW-0175">Coiled coil</keyword>
<dbReference type="EMBL" id="QWVT01000023">
    <property type="protein sequence ID" value="RID84190.1"/>
    <property type="molecule type" value="Genomic_DNA"/>
</dbReference>
<evidence type="ECO:0000256" key="3">
    <source>
        <dbReference type="ARBA" id="ARBA00022801"/>
    </source>
</evidence>
<keyword evidence="3" id="KW-0378">Hydrolase</keyword>
<gene>
    <name evidence="8" type="ORF">D1970_13820</name>
</gene>
<dbReference type="GO" id="GO:0005525">
    <property type="term" value="F:GTP binding"/>
    <property type="evidence" value="ECO:0007669"/>
    <property type="project" value="UniProtKB-KW"/>
</dbReference>
<sequence length="1224" mass="138077">MGHTIAQEERKLIRKLAKLHELFAERNDQKALERTMELGRKAIDREFAIAFCGHFSAGKSSMINSLVGEEILPSSPIPTSANLVKVRSGKEYARVFFKEGKPRLYPAPYDYKTVKHHCRDGDSIKAIEISHRGARMLEDCVILDTPGIDSADDAHRIATESALHLADLIFYVMDYNHVQSELNFMFAKELTDAGKSLYLIVNQIDKHNSGELGFDEFQRSVSDSFAAWGVKPGGIFYTSLKKENLPGNQFDELRQFIKNQISAREAFLPGSISRSLVKVAEDHINDLQDEYEGKITPFEEALHTVPNEERPKLSGALSDAKEKLGALEQQASRFEEEISVGIGSILKNAYLMPFETRELAEEYLKAMQPGFKAGLFFAKQKTMQERSLRLGRFHSNLNDKVQTQIEWHLKEYLLKWMKDKGVQDSGLTASVQSFKVEITPKLLEETVKDGAGLSGDYVLVYTNDATEAVKMEVRKQLQQLKVSLAKAAAAQAEEEKDELLKDMERLSVLEAAYQEMKAGKNTLSNLKGEVFDILYSDKELFVGVQPEELFASPEADEEIMENGDVLPLHDDKPEHVFAEEDQTGQKKKNDQSLEEFHQHISEVIGKLTHSANEINDLPGLGKLSRELSDKAYRLQNRQFTVALFGAFSAGKSSFANALIGEKLLPVSPNPTTAAINKIKPVDGLHPHGTVHVKAKDPEQLLGEVNRSLKLFGLSAKNLNEAVLKAAAINGAEDRGAEERLHASFLKAFCNGFSLFEGRFGSMLSLDLESFPAYVADEEKSCFVEVIEVFYDCPLTREGITLVDTPGADSINARHTGVAFDYIKNSDAILFVTYYNHAFSRADREFLIQLGRVKDAFELDKMFFLVNAVDLAGSEVELHSVLEYVREQLMKYGIRKPNLYPVSSMLALKEKRENAEALHSGFATFEESFYSFIANDLTGMAIDSANAKWEQAVNQLEEMIQSALESSEKKQRRLDELAETKEAAVAAIRNQVPEQLLFRMLQEADELVYYIKQRVFFRFGEFFREAFNPAVLKDDGRDLKKALQSSLEDLLASIGYDFAQELRASTVRVEHFIGKIMSDFQENLSKELKKVHSGLSFTQADPLTFAEMEFEEAFKTMDRGVFRKTLGAFKNPKAFFEKNEKKQMSEDLEHLFQLPADEYLKMENARMKEHYSEALQNQFSFLLDDIEDQVSEFFMAISSAIGSEIPVSTLEEKLAAIRENCEDLH</sequence>